<protein>
    <submittedName>
        <fullName evidence="2">4a-hydroxytetrahydrobiopterin dehydratase</fullName>
    </submittedName>
</protein>
<comment type="caution">
    <text evidence="2">The sequence shown here is derived from an EMBL/GenBank/DDBJ whole genome shotgun (WGS) entry which is preliminary data.</text>
</comment>
<keyword evidence="3" id="KW-1185">Reference proteome</keyword>
<evidence type="ECO:0000313" key="3">
    <source>
        <dbReference type="Proteomes" id="UP000292346"/>
    </source>
</evidence>
<dbReference type="InterPro" id="IPR041581">
    <property type="entry name" value="Glyoxalase_6"/>
</dbReference>
<dbReference type="Proteomes" id="UP000292346">
    <property type="component" value="Unassembled WGS sequence"/>
</dbReference>
<dbReference type="Pfam" id="PF18029">
    <property type="entry name" value="Glyoxalase_6"/>
    <property type="match status" value="1"/>
</dbReference>
<proteinExistence type="predicted"/>
<name>A0A4R0HF69_9ACTN</name>
<organism evidence="2 3">
    <name type="scientific">Kribbella soli</name>
    <dbReference type="NCBI Taxonomy" id="1124743"/>
    <lineage>
        <taxon>Bacteria</taxon>
        <taxon>Bacillati</taxon>
        <taxon>Actinomycetota</taxon>
        <taxon>Actinomycetes</taxon>
        <taxon>Propionibacteriales</taxon>
        <taxon>Kribbellaceae</taxon>
        <taxon>Kribbella</taxon>
    </lineage>
</organism>
<dbReference type="PANTHER" id="PTHR35908">
    <property type="entry name" value="HYPOTHETICAL FUSION PROTEIN"/>
    <property type="match status" value="1"/>
</dbReference>
<dbReference type="Gene3D" id="3.10.180.10">
    <property type="entry name" value="2,3-Dihydroxybiphenyl 1,2-Dioxygenase, domain 1"/>
    <property type="match status" value="1"/>
</dbReference>
<evidence type="ECO:0000313" key="2">
    <source>
        <dbReference type="EMBL" id="TCC07502.1"/>
    </source>
</evidence>
<dbReference type="OrthoDB" id="15077at2"/>
<evidence type="ECO:0000259" key="1">
    <source>
        <dbReference type="Pfam" id="PF18029"/>
    </source>
</evidence>
<dbReference type="SUPFAM" id="SSF54593">
    <property type="entry name" value="Glyoxalase/Bleomycin resistance protein/Dihydroxybiphenyl dioxygenase"/>
    <property type="match status" value="1"/>
</dbReference>
<dbReference type="PANTHER" id="PTHR35908:SF1">
    <property type="entry name" value="CONSERVED PROTEIN"/>
    <property type="match status" value="1"/>
</dbReference>
<dbReference type="EMBL" id="SJJZ01000002">
    <property type="protein sequence ID" value="TCC07502.1"/>
    <property type="molecule type" value="Genomic_DNA"/>
</dbReference>
<dbReference type="InterPro" id="IPR029068">
    <property type="entry name" value="Glyas_Bleomycin-R_OHBP_Dase"/>
</dbReference>
<dbReference type="RefSeq" id="WP_131338143.1">
    <property type="nucleotide sequence ID" value="NZ_SJJZ01000002.1"/>
</dbReference>
<gene>
    <name evidence="2" type="ORF">E0H45_16075</name>
</gene>
<reference evidence="2 3" key="1">
    <citation type="submission" date="2019-02" db="EMBL/GenBank/DDBJ databases">
        <title>Kribbella capetownensis sp. nov. and Kribbella speibonae sp. nov., isolated from soil.</title>
        <authorList>
            <person name="Curtis S.M."/>
            <person name="Norton I."/>
            <person name="Everest G.J."/>
            <person name="Meyers P.R."/>
        </authorList>
    </citation>
    <scope>NUCLEOTIDE SEQUENCE [LARGE SCALE GENOMIC DNA]</scope>
    <source>
        <strain evidence="2 3">KCTC 29219</strain>
    </source>
</reference>
<accession>A0A4R0HF69</accession>
<feature type="domain" description="Glyoxalase-like" evidence="1">
    <location>
        <begin position="88"/>
        <end position="191"/>
    </location>
</feature>
<dbReference type="AlphaFoldDB" id="A0A4R0HF69"/>
<sequence>MVSETGLQDWRKLAQKLHARFLIDAYADGVRFVAAVGEACQDAVPDVRLGASFVDVATRDAELAGRISAIAAEHGLTADPMAVAQLEIGLDTADLVELGPFWAAVLTGSTESFTGNDIFDPTGRVANVWFQGTTPHETPRQRFHLDLWLPPEVVPGRIEVALAAGGKVVYDEEAPAFIVLADPQGNKVCLCTSEGR</sequence>